<gene>
    <name evidence="2" type="ORF">NP596_00750</name>
</gene>
<feature type="domain" description="MEKHLA" evidence="1">
    <location>
        <begin position="16"/>
        <end position="154"/>
    </location>
</feature>
<dbReference type="EMBL" id="JANIBK010000002">
    <property type="protein sequence ID" value="MCQ8126968.1"/>
    <property type="molecule type" value="Genomic_DNA"/>
</dbReference>
<dbReference type="InterPro" id="IPR000014">
    <property type="entry name" value="PAS"/>
</dbReference>
<dbReference type="Proteomes" id="UP001524586">
    <property type="component" value="Unassembled WGS sequence"/>
</dbReference>
<dbReference type="InterPro" id="IPR013978">
    <property type="entry name" value="MEKHLA"/>
</dbReference>
<accession>A0ABT1TZH8</accession>
<dbReference type="Gene3D" id="3.30.450.20">
    <property type="entry name" value="PAS domain"/>
    <property type="match status" value="1"/>
</dbReference>
<evidence type="ECO:0000259" key="1">
    <source>
        <dbReference type="Pfam" id="PF08670"/>
    </source>
</evidence>
<dbReference type="RefSeq" id="WP_256613287.1">
    <property type="nucleotide sequence ID" value="NZ_JANIBK010000002.1"/>
</dbReference>
<dbReference type="Pfam" id="PF08670">
    <property type="entry name" value="MEKHLA"/>
    <property type="match status" value="1"/>
</dbReference>
<name>A0ABT1TZH8_9GAMM</name>
<proteinExistence type="predicted"/>
<evidence type="ECO:0000313" key="3">
    <source>
        <dbReference type="Proteomes" id="UP001524586"/>
    </source>
</evidence>
<protein>
    <submittedName>
        <fullName evidence="2">MEKHLA domain-containing protein</fullName>
    </submittedName>
</protein>
<dbReference type="InterPro" id="IPR035965">
    <property type="entry name" value="PAS-like_dom_sf"/>
</dbReference>
<comment type="caution">
    <text evidence="2">The sequence shown here is derived from an EMBL/GenBank/DDBJ whole genome shotgun (WGS) entry which is preliminary data.</text>
</comment>
<evidence type="ECO:0000313" key="2">
    <source>
        <dbReference type="EMBL" id="MCQ8126968.1"/>
    </source>
</evidence>
<sequence length="157" mass="18133">MQKMLAPCAGNHFYRDHVALLIDSYQNLLHRSFLENIGEDTLGRRVFTAEFALLSHNTDPDPVFNYANEKALDLFELNWDELIGMPSRLSVEPENQQARERLMAAVTNNGFVENYTGIRVSKTGRRFRINNAAIWNVHDRHGLYRGQAACFSDWIYL</sequence>
<keyword evidence="3" id="KW-1185">Reference proteome</keyword>
<reference evidence="2 3" key="1">
    <citation type="submission" date="2022-07" db="EMBL/GenBank/DDBJ databases">
        <title>Methylomonas rivi sp. nov., Methylomonas rosea sp. nov., Methylomonas aureus sp. nov. and Methylomonas subterranea sp. nov., four novel methanotrophs isolated from a freshwater creek and the deep terrestrial subsurface.</title>
        <authorList>
            <person name="Abin C."/>
            <person name="Sankaranarayanan K."/>
            <person name="Garner C."/>
            <person name="Sindelar R."/>
            <person name="Kotary K."/>
            <person name="Garner R."/>
            <person name="Barclay S."/>
            <person name="Lawson P."/>
            <person name="Krumholz L."/>
        </authorList>
    </citation>
    <scope>NUCLEOTIDE SEQUENCE [LARGE SCALE GENOMIC DNA]</scope>
    <source>
        <strain evidence="2 3">WSC-6</strain>
    </source>
</reference>
<dbReference type="SUPFAM" id="SSF55785">
    <property type="entry name" value="PYP-like sensor domain (PAS domain)"/>
    <property type="match status" value="1"/>
</dbReference>
<organism evidence="2 3">
    <name type="scientific">Methylomonas rivi</name>
    <dbReference type="NCBI Taxonomy" id="2952226"/>
    <lineage>
        <taxon>Bacteria</taxon>
        <taxon>Pseudomonadati</taxon>
        <taxon>Pseudomonadota</taxon>
        <taxon>Gammaproteobacteria</taxon>
        <taxon>Methylococcales</taxon>
        <taxon>Methylococcaceae</taxon>
        <taxon>Methylomonas</taxon>
    </lineage>
</organism>
<dbReference type="CDD" id="cd00130">
    <property type="entry name" value="PAS"/>
    <property type="match status" value="1"/>
</dbReference>